<protein>
    <submittedName>
        <fullName evidence="1">Uncharacterized protein</fullName>
    </submittedName>
</protein>
<comment type="caution">
    <text evidence="1">The sequence shown here is derived from an EMBL/GenBank/DDBJ whole genome shotgun (WGS) entry which is preliminary data.</text>
</comment>
<gene>
    <name evidence="1" type="ORF">LCGC14_0950790</name>
</gene>
<reference evidence="1" key="1">
    <citation type="journal article" date="2015" name="Nature">
        <title>Complex archaea that bridge the gap between prokaryotes and eukaryotes.</title>
        <authorList>
            <person name="Spang A."/>
            <person name="Saw J.H."/>
            <person name="Jorgensen S.L."/>
            <person name="Zaremba-Niedzwiedzka K."/>
            <person name="Martijn J."/>
            <person name="Lind A.E."/>
            <person name="van Eijk R."/>
            <person name="Schleper C."/>
            <person name="Guy L."/>
            <person name="Ettema T.J."/>
        </authorList>
    </citation>
    <scope>NUCLEOTIDE SEQUENCE</scope>
</reference>
<accession>A0A0F9P3G5</accession>
<sequence>MITAIQYGHAIWFSVIIDNRSKHAPGSILHVDTVEELITLDENTNFNIAEVFLVTPRRINRNATLQMNQICSVFKGTDPLFRKTVYAYAVEPAFKLLDAISGSVLDEIDDLEEICSFTYPYN</sequence>
<name>A0A0F9P3G5_9ZZZZ</name>
<evidence type="ECO:0000313" key="1">
    <source>
        <dbReference type="EMBL" id="KKN18932.1"/>
    </source>
</evidence>
<dbReference type="EMBL" id="LAZR01003381">
    <property type="protein sequence ID" value="KKN18932.1"/>
    <property type="molecule type" value="Genomic_DNA"/>
</dbReference>
<proteinExistence type="predicted"/>
<organism evidence="1">
    <name type="scientific">marine sediment metagenome</name>
    <dbReference type="NCBI Taxonomy" id="412755"/>
    <lineage>
        <taxon>unclassified sequences</taxon>
        <taxon>metagenomes</taxon>
        <taxon>ecological metagenomes</taxon>
    </lineage>
</organism>
<dbReference type="AlphaFoldDB" id="A0A0F9P3G5"/>